<dbReference type="InterPro" id="IPR003594">
    <property type="entry name" value="HATPase_dom"/>
</dbReference>
<feature type="domain" description="Histidine kinase" evidence="15">
    <location>
        <begin position="228"/>
        <end position="438"/>
    </location>
</feature>
<reference evidence="17 18" key="1">
    <citation type="journal article" date="2024" name="Int. J. Syst. Evol. Microbiol.">
        <title>Clostridium omnivorum sp. nov., isolated from anoxic soil under the treatment of reductive soil disinfestation.</title>
        <authorList>
            <person name="Ueki A."/>
            <person name="Tonouchi A."/>
            <person name="Kaku N."/>
            <person name="Honma S."/>
            <person name="Ueki K."/>
        </authorList>
    </citation>
    <scope>NUCLEOTIDE SEQUENCE [LARGE SCALE GENOMIC DNA]</scope>
    <source>
        <strain evidence="17 18">E14</strain>
    </source>
</reference>
<protein>
    <recommendedName>
        <fullName evidence="3">histidine kinase</fullName>
        <ecNumber evidence="3">2.7.13.3</ecNumber>
    </recommendedName>
</protein>
<dbReference type="Proteomes" id="UP001208567">
    <property type="component" value="Unassembled WGS sequence"/>
</dbReference>
<dbReference type="InterPro" id="IPR036097">
    <property type="entry name" value="HisK_dim/P_sf"/>
</dbReference>
<organism evidence="17 18">
    <name type="scientific">Clostridium omnivorum</name>
    <dbReference type="NCBI Taxonomy" id="1604902"/>
    <lineage>
        <taxon>Bacteria</taxon>
        <taxon>Bacillati</taxon>
        <taxon>Bacillota</taxon>
        <taxon>Clostridia</taxon>
        <taxon>Eubacteriales</taxon>
        <taxon>Clostridiaceae</taxon>
        <taxon>Clostridium</taxon>
    </lineage>
</organism>
<evidence type="ECO:0000256" key="4">
    <source>
        <dbReference type="ARBA" id="ARBA00022475"/>
    </source>
</evidence>
<gene>
    <name evidence="17" type="ORF">bsdE14_39010</name>
</gene>
<keyword evidence="7 14" id="KW-0812">Transmembrane</keyword>
<keyword evidence="9" id="KW-0418">Kinase</keyword>
<evidence type="ECO:0000256" key="2">
    <source>
        <dbReference type="ARBA" id="ARBA00004651"/>
    </source>
</evidence>
<evidence type="ECO:0000256" key="5">
    <source>
        <dbReference type="ARBA" id="ARBA00022553"/>
    </source>
</evidence>
<evidence type="ECO:0000259" key="16">
    <source>
        <dbReference type="PROSITE" id="PS50885"/>
    </source>
</evidence>
<feature type="transmembrane region" description="Helical" evidence="14">
    <location>
        <begin position="145"/>
        <end position="166"/>
    </location>
</feature>
<dbReference type="PROSITE" id="PS50109">
    <property type="entry name" value="HIS_KIN"/>
    <property type="match status" value="1"/>
</dbReference>
<keyword evidence="12" id="KW-0902">Two-component regulatory system</keyword>
<dbReference type="SUPFAM" id="SSF158472">
    <property type="entry name" value="HAMP domain-like"/>
    <property type="match status" value="1"/>
</dbReference>
<dbReference type="Pfam" id="PF00512">
    <property type="entry name" value="HisKA"/>
    <property type="match status" value="1"/>
</dbReference>
<dbReference type="Pfam" id="PF02518">
    <property type="entry name" value="HATPase_c"/>
    <property type="match status" value="1"/>
</dbReference>
<feature type="transmembrane region" description="Helical" evidence="14">
    <location>
        <begin position="12"/>
        <end position="35"/>
    </location>
</feature>
<keyword evidence="6" id="KW-0808">Transferase</keyword>
<dbReference type="RefSeq" id="WP_264851799.1">
    <property type="nucleotide sequence ID" value="NZ_BRXR01000001.1"/>
</dbReference>
<dbReference type="InterPro" id="IPR003661">
    <property type="entry name" value="HisK_dim/P_dom"/>
</dbReference>
<dbReference type="InterPro" id="IPR050398">
    <property type="entry name" value="HssS/ArlS-like"/>
</dbReference>
<dbReference type="InterPro" id="IPR036890">
    <property type="entry name" value="HATPase_C_sf"/>
</dbReference>
<keyword evidence="4" id="KW-1003">Cell membrane</keyword>
<dbReference type="PRINTS" id="PR00344">
    <property type="entry name" value="BCTRLSENSOR"/>
</dbReference>
<dbReference type="EMBL" id="BRXR01000001">
    <property type="protein sequence ID" value="GLC32491.1"/>
    <property type="molecule type" value="Genomic_DNA"/>
</dbReference>
<evidence type="ECO:0000256" key="3">
    <source>
        <dbReference type="ARBA" id="ARBA00012438"/>
    </source>
</evidence>
<dbReference type="PANTHER" id="PTHR45528:SF1">
    <property type="entry name" value="SENSOR HISTIDINE KINASE CPXA"/>
    <property type="match status" value="1"/>
</dbReference>
<comment type="subcellular location">
    <subcellularLocation>
        <location evidence="2">Cell membrane</location>
        <topology evidence="2">Multi-pass membrane protein</topology>
    </subcellularLocation>
</comment>
<dbReference type="CDD" id="cd06225">
    <property type="entry name" value="HAMP"/>
    <property type="match status" value="1"/>
</dbReference>
<comment type="catalytic activity">
    <reaction evidence="1">
        <text>ATP + protein L-histidine = ADP + protein N-phospho-L-histidine.</text>
        <dbReference type="EC" id="2.7.13.3"/>
    </reaction>
</comment>
<dbReference type="SMART" id="SM00388">
    <property type="entry name" value="HisKA"/>
    <property type="match status" value="1"/>
</dbReference>
<dbReference type="PROSITE" id="PS50885">
    <property type="entry name" value="HAMP"/>
    <property type="match status" value="1"/>
</dbReference>
<dbReference type="PANTHER" id="PTHR45528">
    <property type="entry name" value="SENSOR HISTIDINE KINASE CPXA"/>
    <property type="match status" value="1"/>
</dbReference>
<evidence type="ECO:0000256" key="8">
    <source>
        <dbReference type="ARBA" id="ARBA00022741"/>
    </source>
</evidence>
<keyword evidence="11 14" id="KW-1133">Transmembrane helix</keyword>
<dbReference type="SMART" id="SM00304">
    <property type="entry name" value="HAMP"/>
    <property type="match status" value="1"/>
</dbReference>
<keyword evidence="18" id="KW-1185">Reference proteome</keyword>
<evidence type="ECO:0000256" key="10">
    <source>
        <dbReference type="ARBA" id="ARBA00022840"/>
    </source>
</evidence>
<dbReference type="SUPFAM" id="SSF55874">
    <property type="entry name" value="ATPase domain of HSP90 chaperone/DNA topoisomerase II/histidine kinase"/>
    <property type="match status" value="1"/>
</dbReference>
<dbReference type="SUPFAM" id="SSF47384">
    <property type="entry name" value="Homodimeric domain of signal transducing histidine kinase"/>
    <property type="match status" value="1"/>
</dbReference>
<dbReference type="Pfam" id="PF00672">
    <property type="entry name" value="HAMP"/>
    <property type="match status" value="1"/>
</dbReference>
<dbReference type="Gene3D" id="6.10.340.10">
    <property type="match status" value="1"/>
</dbReference>
<dbReference type="InterPro" id="IPR005467">
    <property type="entry name" value="His_kinase_dom"/>
</dbReference>
<keyword evidence="5" id="KW-0597">Phosphoprotein</keyword>
<dbReference type="Gene3D" id="1.10.287.130">
    <property type="match status" value="1"/>
</dbReference>
<sequence>MGKLTRRLIKYYISIITAVILICFIASSLFLSLVYTKMEYTSLNNAAHEFYNYVKAGSNNIDITNNYQISSAFLVKDGSVQPLTSSRMGIMQFVKNMDFSSLQEKGKYKNPMNEEFLYYRYSTEVGDIVVLQNNKFSASFLRTTYLILLLIFILAILISIPVVAFVGKRLTKPILKLQKVASDITNGDYKIDIDVNTDDEIEELSTSIKYMADTLERKNTLQREFIANVSHDFKTPLSVIRNYSEAIYDDILDEVQQKDYAKEIISEVDRLNLLVMDILQLSKLQGGLNMLEKGYFNLCEFLSSFENAFKIFAESKGIELSISVPNVYIYGDAKYLYRVVYNFIDNAIKFSNENSTIRVAASLGEDGIKVSIKNFGEGIDEKSVKDIWNRYYKSSESGGMGLGLAISSEILKLHDFKYGVVSTPGAETEFYFIVPKSMIR</sequence>
<evidence type="ECO:0000256" key="11">
    <source>
        <dbReference type="ARBA" id="ARBA00022989"/>
    </source>
</evidence>
<proteinExistence type="predicted"/>
<name>A0ABQ5NB99_9CLOT</name>
<evidence type="ECO:0000256" key="6">
    <source>
        <dbReference type="ARBA" id="ARBA00022679"/>
    </source>
</evidence>
<evidence type="ECO:0000259" key="15">
    <source>
        <dbReference type="PROSITE" id="PS50109"/>
    </source>
</evidence>
<keyword evidence="8" id="KW-0547">Nucleotide-binding</keyword>
<dbReference type="CDD" id="cd00082">
    <property type="entry name" value="HisKA"/>
    <property type="match status" value="1"/>
</dbReference>
<evidence type="ECO:0000313" key="17">
    <source>
        <dbReference type="EMBL" id="GLC32491.1"/>
    </source>
</evidence>
<feature type="domain" description="HAMP" evidence="16">
    <location>
        <begin position="168"/>
        <end position="220"/>
    </location>
</feature>
<evidence type="ECO:0000256" key="1">
    <source>
        <dbReference type="ARBA" id="ARBA00000085"/>
    </source>
</evidence>
<evidence type="ECO:0000256" key="12">
    <source>
        <dbReference type="ARBA" id="ARBA00023012"/>
    </source>
</evidence>
<dbReference type="EC" id="2.7.13.3" evidence="3"/>
<evidence type="ECO:0000256" key="14">
    <source>
        <dbReference type="SAM" id="Phobius"/>
    </source>
</evidence>
<keyword evidence="10" id="KW-0067">ATP-binding</keyword>
<dbReference type="InterPro" id="IPR004358">
    <property type="entry name" value="Sig_transdc_His_kin-like_C"/>
</dbReference>
<dbReference type="SMART" id="SM00387">
    <property type="entry name" value="HATPase_c"/>
    <property type="match status" value="1"/>
</dbReference>
<dbReference type="Gene3D" id="3.30.565.10">
    <property type="entry name" value="Histidine kinase-like ATPase, C-terminal domain"/>
    <property type="match status" value="1"/>
</dbReference>
<keyword evidence="13 14" id="KW-0472">Membrane</keyword>
<accession>A0ABQ5NB99</accession>
<dbReference type="InterPro" id="IPR003660">
    <property type="entry name" value="HAMP_dom"/>
</dbReference>
<evidence type="ECO:0000256" key="7">
    <source>
        <dbReference type="ARBA" id="ARBA00022692"/>
    </source>
</evidence>
<evidence type="ECO:0000313" key="18">
    <source>
        <dbReference type="Proteomes" id="UP001208567"/>
    </source>
</evidence>
<evidence type="ECO:0000256" key="13">
    <source>
        <dbReference type="ARBA" id="ARBA00023136"/>
    </source>
</evidence>
<comment type="caution">
    <text evidence="17">The sequence shown here is derived from an EMBL/GenBank/DDBJ whole genome shotgun (WGS) entry which is preliminary data.</text>
</comment>
<evidence type="ECO:0000256" key="9">
    <source>
        <dbReference type="ARBA" id="ARBA00022777"/>
    </source>
</evidence>